<dbReference type="PANTHER" id="PTHR45947:SF3">
    <property type="entry name" value="SULFOQUINOVOSYL TRANSFERASE SQD2"/>
    <property type="match status" value="1"/>
</dbReference>
<dbReference type="SUPFAM" id="SSF53756">
    <property type="entry name" value="UDP-Glycosyltransferase/glycogen phosphorylase"/>
    <property type="match status" value="1"/>
</dbReference>
<dbReference type="CDD" id="cd03801">
    <property type="entry name" value="GT4_PimA-like"/>
    <property type="match status" value="1"/>
</dbReference>
<organism evidence="2 3">
    <name type="scientific">Salinisphaera japonica YTM-1</name>
    <dbReference type="NCBI Taxonomy" id="1209778"/>
    <lineage>
        <taxon>Bacteria</taxon>
        <taxon>Pseudomonadati</taxon>
        <taxon>Pseudomonadota</taxon>
        <taxon>Gammaproteobacteria</taxon>
        <taxon>Salinisphaerales</taxon>
        <taxon>Salinisphaeraceae</taxon>
        <taxon>Salinisphaera</taxon>
    </lineage>
</organism>
<dbReference type="EMBL" id="AYKG01000045">
    <property type="protein sequence ID" value="ROO25665.1"/>
    <property type="molecule type" value="Genomic_DNA"/>
</dbReference>
<feature type="domain" description="Glycosyltransferase subfamily 4-like N-terminal" evidence="1">
    <location>
        <begin position="77"/>
        <end position="197"/>
    </location>
</feature>
<dbReference type="FunCoup" id="A0A423PJ98">
    <property type="interactions" value="49"/>
</dbReference>
<sequence length="402" mass="43819">MVETWRPLSTGYTSRGWHIVAAQTVSGACRAHVLVSSRQTRRGAEGANMPSGRGAGTAYVARHAPSERWLGRYRSDHIAVGSLANEIVHACRDTQIDIIHCHWSSGIGSAARRAAERLDIPFIAEVRFDLAGAVMSETVGRRVPGLEHLLRLRFERHLLGADAVVAASHSLARLIAKSQPLLRAPIVTMPNAVDCHRFCPTPDTSGLRRELGIAKGDFVIGSTTNMLRYEGLDVLLDAVERLRDRLPALHVVLVGTGTQHAWLAGEVARRGLPVTFTDQVPAEDIPRYLAMLDLFVVPRRDAAITRFASPIKLVEAMASGLACVGSALGDIVDLLADERGLTVRPDDVACLAEAIAYLAQHPERRQALGANARAWIQAQPDWRALAADYNALYSDVLTQRRL</sequence>
<dbReference type="InterPro" id="IPR050194">
    <property type="entry name" value="Glycosyltransferase_grp1"/>
</dbReference>
<gene>
    <name evidence="2" type="ORF">SAJA_12705</name>
</gene>
<dbReference type="InParanoid" id="A0A423PJ98"/>
<dbReference type="InterPro" id="IPR028098">
    <property type="entry name" value="Glyco_trans_4-like_N"/>
</dbReference>
<reference evidence="2 3" key="1">
    <citation type="submission" date="2013-10" db="EMBL/GenBank/DDBJ databases">
        <title>Salinisphaera japonica YTM-1 Genome Sequencing.</title>
        <authorList>
            <person name="Lai Q."/>
            <person name="Li C."/>
            <person name="Shao Z."/>
        </authorList>
    </citation>
    <scope>NUCLEOTIDE SEQUENCE [LARGE SCALE GENOMIC DNA]</scope>
    <source>
        <strain evidence="2 3">YTM-1</strain>
    </source>
</reference>
<protein>
    <recommendedName>
        <fullName evidence="1">Glycosyltransferase subfamily 4-like N-terminal domain-containing protein</fullName>
    </recommendedName>
</protein>
<dbReference type="Proteomes" id="UP000285310">
    <property type="component" value="Unassembled WGS sequence"/>
</dbReference>
<name>A0A423PJ98_9GAMM</name>
<dbReference type="PANTHER" id="PTHR45947">
    <property type="entry name" value="SULFOQUINOVOSYL TRANSFERASE SQD2"/>
    <property type="match status" value="1"/>
</dbReference>
<evidence type="ECO:0000313" key="3">
    <source>
        <dbReference type="Proteomes" id="UP000285310"/>
    </source>
</evidence>
<accession>A0A423PJ98</accession>
<dbReference type="PROSITE" id="PS51257">
    <property type="entry name" value="PROKAR_LIPOPROTEIN"/>
    <property type="match status" value="1"/>
</dbReference>
<evidence type="ECO:0000259" key="1">
    <source>
        <dbReference type="Pfam" id="PF13439"/>
    </source>
</evidence>
<keyword evidence="3" id="KW-1185">Reference proteome</keyword>
<comment type="caution">
    <text evidence="2">The sequence shown here is derived from an EMBL/GenBank/DDBJ whole genome shotgun (WGS) entry which is preliminary data.</text>
</comment>
<dbReference type="Pfam" id="PF13692">
    <property type="entry name" value="Glyco_trans_1_4"/>
    <property type="match status" value="1"/>
</dbReference>
<dbReference type="AlphaFoldDB" id="A0A423PJ98"/>
<evidence type="ECO:0000313" key="2">
    <source>
        <dbReference type="EMBL" id="ROO25665.1"/>
    </source>
</evidence>
<dbReference type="Gene3D" id="3.40.50.2000">
    <property type="entry name" value="Glycogen Phosphorylase B"/>
    <property type="match status" value="2"/>
</dbReference>
<dbReference type="Pfam" id="PF13439">
    <property type="entry name" value="Glyco_transf_4"/>
    <property type="match status" value="1"/>
</dbReference>
<dbReference type="RefSeq" id="WP_184999871.1">
    <property type="nucleotide sequence ID" value="NZ_AYKG01000045.1"/>
</dbReference>
<dbReference type="GO" id="GO:0016758">
    <property type="term" value="F:hexosyltransferase activity"/>
    <property type="evidence" value="ECO:0007669"/>
    <property type="project" value="TreeGrafter"/>
</dbReference>
<proteinExistence type="predicted"/>